<dbReference type="InterPro" id="IPR050900">
    <property type="entry name" value="Transposase_IS3/IS150/IS904"/>
</dbReference>
<reference evidence="2 3" key="1">
    <citation type="submission" date="2019-07" db="EMBL/GenBank/DDBJ databases">
        <title>Whole genome shotgun sequence of Enterococcus villorum NBRC 100699.</title>
        <authorList>
            <person name="Hosoyama A."/>
            <person name="Uohara A."/>
            <person name="Ohji S."/>
            <person name="Ichikawa N."/>
        </authorList>
    </citation>
    <scope>NUCLEOTIDE SEQUENCE [LARGE SCALE GENOMIC DNA]</scope>
    <source>
        <strain evidence="2 3">NBRC 100699</strain>
    </source>
</reference>
<dbReference type="PROSITE" id="PS50994">
    <property type="entry name" value="INTEGRASE"/>
    <property type="match status" value="1"/>
</dbReference>
<feature type="domain" description="Integrase catalytic" evidence="1">
    <location>
        <begin position="35"/>
        <end position="197"/>
    </location>
</feature>
<comment type="caution">
    <text evidence="2">The sequence shown here is derived from an EMBL/GenBank/DDBJ whole genome shotgun (WGS) entry which is preliminary data.</text>
</comment>
<dbReference type="PANTHER" id="PTHR46889:SF4">
    <property type="entry name" value="TRANSPOSASE INSO FOR INSERTION SEQUENCE ELEMENT IS911B-RELATED"/>
    <property type="match status" value="1"/>
</dbReference>
<evidence type="ECO:0000313" key="2">
    <source>
        <dbReference type="EMBL" id="GEL92396.1"/>
    </source>
</evidence>
<dbReference type="InterPro" id="IPR036397">
    <property type="entry name" value="RNaseH_sf"/>
</dbReference>
<dbReference type="InterPro" id="IPR048020">
    <property type="entry name" value="Transpos_IS3"/>
</dbReference>
<dbReference type="GO" id="GO:0015074">
    <property type="term" value="P:DNA integration"/>
    <property type="evidence" value="ECO:0007669"/>
    <property type="project" value="InterPro"/>
</dbReference>
<dbReference type="InterPro" id="IPR001584">
    <property type="entry name" value="Integrase_cat-core"/>
</dbReference>
<dbReference type="Gene3D" id="3.30.420.10">
    <property type="entry name" value="Ribonuclease H-like superfamily/Ribonuclease H"/>
    <property type="match status" value="1"/>
</dbReference>
<dbReference type="InterPro" id="IPR012337">
    <property type="entry name" value="RNaseH-like_sf"/>
</dbReference>
<dbReference type="Pfam" id="PF00665">
    <property type="entry name" value="rve"/>
    <property type="match status" value="1"/>
</dbReference>
<gene>
    <name evidence="2" type="ORF">EVI01_17330</name>
</gene>
<dbReference type="AlphaFoldDB" id="A0A511J302"/>
<dbReference type="PANTHER" id="PTHR46889">
    <property type="entry name" value="TRANSPOSASE INSF FOR INSERTION SEQUENCE IS3B-RELATED"/>
    <property type="match status" value="1"/>
</dbReference>
<sequence>MRTMNLYPEIRKKRSDWVRIVPEHTFENVISRDFVASKLNKKWFTDVSYLFYGNHQKAYISAIIDRYDLSIVSYVFSTKNDNKLVMDTVKKALELNPEATPIIHSDRGFQYTSNEYNLLSKSSNFTISMSRVSKCLDNQPIESFWGVLKSEYYYRYKFQTLDSLEKGIEKYIEFYQNKRYVPKFNGLTPLEFRKIAI</sequence>
<evidence type="ECO:0000313" key="3">
    <source>
        <dbReference type="Proteomes" id="UP000321830"/>
    </source>
</evidence>
<protein>
    <recommendedName>
        <fullName evidence="1">Integrase catalytic domain-containing protein</fullName>
    </recommendedName>
</protein>
<name>A0A511J302_9ENTE</name>
<accession>A0A511J302</accession>
<dbReference type="Proteomes" id="UP000321830">
    <property type="component" value="Unassembled WGS sequence"/>
</dbReference>
<proteinExistence type="predicted"/>
<dbReference type="NCBIfam" id="NF033516">
    <property type="entry name" value="transpos_IS3"/>
    <property type="match status" value="1"/>
</dbReference>
<dbReference type="EMBL" id="BJWF01000022">
    <property type="protein sequence ID" value="GEL92396.1"/>
    <property type="molecule type" value="Genomic_DNA"/>
</dbReference>
<evidence type="ECO:0000259" key="1">
    <source>
        <dbReference type="PROSITE" id="PS50994"/>
    </source>
</evidence>
<dbReference type="SUPFAM" id="SSF53098">
    <property type="entry name" value="Ribonuclease H-like"/>
    <property type="match status" value="1"/>
</dbReference>
<dbReference type="GO" id="GO:0003676">
    <property type="term" value="F:nucleic acid binding"/>
    <property type="evidence" value="ECO:0007669"/>
    <property type="project" value="InterPro"/>
</dbReference>
<organism evidence="2 3">
    <name type="scientific">Enterococcus villorum</name>
    <dbReference type="NCBI Taxonomy" id="112904"/>
    <lineage>
        <taxon>Bacteria</taxon>
        <taxon>Bacillati</taxon>
        <taxon>Bacillota</taxon>
        <taxon>Bacilli</taxon>
        <taxon>Lactobacillales</taxon>
        <taxon>Enterococcaceae</taxon>
        <taxon>Enterococcus</taxon>
    </lineage>
</organism>
<dbReference type="Pfam" id="PF13333">
    <property type="entry name" value="rve_2"/>
    <property type="match status" value="1"/>
</dbReference>